<reference evidence="1 2" key="1">
    <citation type="submission" date="2014-04" db="EMBL/GenBank/DDBJ databases">
        <authorList>
            <consortium name="DOE Joint Genome Institute"/>
            <person name="Kuo A."/>
            <person name="Kohler A."/>
            <person name="Costa M.D."/>
            <person name="Nagy L.G."/>
            <person name="Floudas D."/>
            <person name="Copeland A."/>
            <person name="Barry K.W."/>
            <person name="Cichocki N."/>
            <person name="Veneault-Fourrey C."/>
            <person name="LaButti K."/>
            <person name="Lindquist E.A."/>
            <person name="Lipzen A."/>
            <person name="Lundell T."/>
            <person name="Morin E."/>
            <person name="Murat C."/>
            <person name="Sun H."/>
            <person name="Tunlid A."/>
            <person name="Henrissat B."/>
            <person name="Grigoriev I.V."/>
            <person name="Hibbett D.S."/>
            <person name="Martin F."/>
            <person name="Nordberg H.P."/>
            <person name="Cantor M.N."/>
            <person name="Hua S.X."/>
        </authorList>
    </citation>
    <scope>NUCLEOTIDE SEQUENCE [LARGE SCALE GENOMIC DNA]</scope>
    <source>
        <strain evidence="1 2">Marx 270</strain>
    </source>
</reference>
<sequence>MYTPLNKLTPSFNFKMPANIPSNHVLLSSQNNQLSSDSPLVTRSQVPSTFLCPALEGTLFQDVMAVLSYATNFCNMPHSVMQGTWQEREQLMEMQIVKLITECDTIKSAFEVLANAVQLAQADSLAVDPLHFNCVKTEDESSEDEDETEHKKGKCTKKVIDGDILKGSIINYTTSGDPTSDNELYIEPGYPIIQMKSLIEAPAAKSVIETHVMQAEDISMNKENIVPHGTPRMAANKVITNPLLAGLAAWESVSSLPMASQSPNVQEPKLP</sequence>
<dbReference type="AlphaFoldDB" id="A0A0C3P418"/>
<name>A0A0C3P418_PISTI</name>
<evidence type="ECO:0000313" key="2">
    <source>
        <dbReference type="Proteomes" id="UP000054217"/>
    </source>
</evidence>
<dbReference type="InParanoid" id="A0A0C3P418"/>
<dbReference type="HOGENOM" id="CLU_1027187_0_0_1"/>
<proteinExistence type="predicted"/>
<evidence type="ECO:0000313" key="1">
    <source>
        <dbReference type="EMBL" id="KIO02211.1"/>
    </source>
</evidence>
<accession>A0A0C3P418</accession>
<protein>
    <submittedName>
        <fullName evidence="1">Uncharacterized protein</fullName>
    </submittedName>
</protein>
<gene>
    <name evidence="1" type="ORF">M404DRAFT_9910</name>
</gene>
<organism evidence="1 2">
    <name type="scientific">Pisolithus tinctorius Marx 270</name>
    <dbReference type="NCBI Taxonomy" id="870435"/>
    <lineage>
        <taxon>Eukaryota</taxon>
        <taxon>Fungi</taxon>
        <taxon>Dikarya</taxon>
        <taxon>Basidiomycota</taxon>
        <taxon>Agaricomycotina</taxon>
        <taxon>Agaricomycetes</taxon>
        <taxon>Agaricomycetidae</taxon>
        <taxon>Boletales</taxon>
        <taxon>Sclerodermatineae</taxon>
        <taxon>Pisolithaceae</taxon>
        <taxon>Pisolithus</taxon>
    </lineage>
</organism>
<dbReference type="EMBL" id="KN831983">
    <property type="protein sequence ID" value="KIO02211.1"/>
    <property type="molecule type" value="Genomic_DNA"/>
</dbReference>
<dbReference type="Proteomes" id="UP000054217">
    <property type="component" value="Unassembled WGS sequence"/>
</dbReference>
<keyword evidence="2" id="KW-1185">Reference proteome</keyword>
<reference evidence="2" key="2">
    <citation type="submission" date="2015-01" db="EMBL/GenBank/DDBJ databases">
        <title>Evolutionary Origins and Diversification of the Mycorrhizal Mutualists.</title>
        <authorList>
            <consortium name="DOE Joint Genome Institute"/>
            <consortium name="Mycorrhizal Genomics Consortium"/>
            <person name="Kohler A."/>
            <person name="Kuo A."/>
            <person name="Nagy L.G."/>
            <person name="Floudas D."/>
            <person name="Copeland A."/>
            <person name="Barry K.W."/>
            <person name="Cichocki N."/>
            <person name="Veneault-Fourrey C."/>
            <person name="LaButti K."/>
            <person name="Lindquist E.A."/>
            <person name="Lipzen A."/>
            <person name="Lundell T."/>
            <person name="Morin E."/>
            <person name="Murat C."/>
            <person name="Riley R."/>
            <person name="Ohm R."/>
            <person name="Sun H."/>
            <person name="Tunlid A."/>
            <person name="Henrissat B."/>
            <person name="Grigoriev I.V."/>
            <person name="Hibbett D.S."/>
            <person name="Martin F."/>
        </authorList>
    </citation>
    <scope>NUCLEOTIDE SEQUENCE [LARGE SCALE GENOMIC DNA]</scope>
    <source>
        <strain evidence="2">Marx 270</strain>
    </source>
</reference>